<reference evidence="5" key="1">
    <citation type="submission" date="2016-06" db="UniProtKB">
        <authorList>
            <consortium name="WormBaseParasite"/>
        </authorList>
    </citation>
    <scope>IDENTIFICATION</scope>
</reference>
<reference evidence="3 4" key="2">
    <citation type="submission" date="2018-11" db="EMBL/GenBank/DDBJ databases">
        <authorList>
            <consortium name="Pathogen Informatics"/>
        </authorList>
    </citation>
    <scope>NUCLEOTIDE SEQUENCE [LARGE SCALE GENOMIC DNA]</scope>
</reference>
<sequence length="206" mass="23592">MGDRRLDQRLKNGAGLSSEEHGPSNTESSGFVQHNSCLFFGEFARTVTVMEVRMVLAAKCEIHLVSQWDARICATKMQLLFHCQLLRLEFWRKNKSNAVVRAAVQRLLKKSRKLRKVVVEQKLEVLNSKRYQPSTSKFRISVWITLSMAVHLLLLIHSHLACMERERPSLLEPSEPHTIKNLNSVKPEAVFASEVQETSVECTLYC</sequence>
<keyword evidence="2" id="KW-1133">Transmembrane helix</keyword>
<evidence type="ECO:0000256" key="1">
    <source>
        <dbReference type="SAM" id="MobiDB-lite"/>
    </source>
</evidence>
<evidence type="ECO:0000313" key="5">
    <source>
        <dbReference type="WBParaSite" id="GPUH_0001231301-mRNA-1"/>
    </source>
</evidence>
<dbReference type="EMBL" id="UYRT01079204">
    <property type="protein sequence ID" value="VDN20221.1"/>
    <property type="molecule type" value="Genomic_DNA"/>
</dbReference>
<keyword evidence="2" id="KW-0472">Membrane</keyword>
<proteinExistence type="predicted"/>
<evidence type="ECO:0000313" key="4">
    <source>
        <dbReference type="Proteomes" id="UP000271098"/>
    </source>
</evidence>
<feature type="transmembrane region" description="Helical" evidence="2">
    <location>
        <begin position="140"/>
        <end position="160"/>
    </location>
</feature>
<evidence type="ECO:0000256" key="2">
    <source>
        <dbReference type="SAM" id="Phobius"/>
    </source>
</evidence>
<feature type="region of interest" description="Disordered" evidence="1">
    <location>
        <begin position="1"/>
        <end position="28"/>
    </location>
</feature>
<accession>A0A183DUA8</accession>
<dbReference type="AlphaFoldDB" id="A0A183DUA8"/>
<feature type="compositionally biased region" description="Basic and acidic residues" evidence="1">
    <location>
        <begin position="1"/>
        <end position="10"/>
    </location>
</feature>
<dbReference type="WBParaSite" id="GPUH_0001231301-mRNA-1">
    <property type="protein sequence ID" value="GPUH_0001231301-mRNA-1"/>
    <property type="gene ID" value="GPUH_0001231301"/>
</dbReference>
<keyword evidence="4" id="KW-1185">Reference proteome</keyword>
<organism evidence="5">
    <name type="scientific">Gongylonema pulchrum</name>
    <dbReference type="NCBI Taxonomy" id="637853"/>
    <lineage>
        <taxon>Eukaryota</taxon>
        <taxon>Metazoa</taxon>
        <taxon>Ecdysozoa</taxon>
        <taxon>Nematoda</taxon>
        <taxon>Chromadorea</taxon>
        <taxon>Rhabditida</taxon>
        <taxon>Spirurina</taxon>
        <taxon>Spiruromorpha</taxon>
        <taxon>Spiruroidea</taxon>
        <taxon>Gongylonematidae</taxon>
        <taxon>Gongylonema</taxon>
    </lineage>
</organism>
<dbReference type="Proteomes" id="UP000271098">
    <property type="component" value="Unassembled WGS sequence"/>
</dbReference>
<keyword evidence="2" id="KW-0812">Transmembrane</keyword>
<name>A0A183DUA8_9BILA</name>
<gene>
    <name evidence="3" type="ORF">GPUH_LOCUS12299</name>
</gene>
<protein>
    <submittedName>
        <fullName evidence="5">60S ribosomal protein L35</fullName>
    </submittedName>
</protein>
<evidence type="ECO:0000313" key="3">
    <source>
        <dbReference type="EMBL" id="VDN20221.1"/>
    </source>
</evidence>